<dbReference type="STRING" id="479433.Caci_4598"/>
<proteinExistence type="predicted"/>
<evidence type="ECO:0000313" key="2">
    <source>
        <dbReference type="EMBL" id="ACU73460.1"/>
    </source>
</evidence>
<sequence precursor="true">MDTKWGITTLVVGAYLLALGIAGINANSGGVVAVFAVVLVLGFVLTGWSVVLPWDGGKARAAAHRDAPGPVPAP</sequence>
<organism evidence="2 3">
    <name type="scientific">Catenulispora acidiphila (strain DSM 44928 / JCM 14897 / NBRC 102108 / NRRL B-24433 / ID139908)</name>
    <dbReference type="NCBI Taxonomy" id="479433"/>
    <lineage>
        <taxon>Bacteria</taxon>
        <taxon>Bacillati</taxon>
        <taxon>Actinomycetota</taxon>
        <taxon>Actinomycetes</taxon>
        <taxon>Catenulisporales</taxon>
        <taxon>Catenulisporaceae</taxon>
        <taxon>Catenulispora</taxon>
    </lineage>
</organism>
<dbReference type="EMBL" id="CP001700">
    <property type="protein sequence ID" value="ACU73460.1"/>
    <property type="molecule type" value="Genomic_DNA"/>
</dbReference>
<gene>
    <name evidence="2" type="ordered locus">Caci_4598</name>
</gene>
<feature type="transmembrane region" description="Helical" evidence="1">
    <location>
        <begin position="30"/>
        <end position="51"/>
    </location>
</feature>
<feature type="transmembrane region" description="Helical" evidence="1">
    <location>
        <begin position="7"/>
        <end position="24"/>
    </location>
</feature>
<protein>
    <submittedName>
        <fullName evidence="2">Uncharacterized protein</fullName>
    </submittedName>
</protein>
<accession>C7PY00</accession>
<dbReference type="Proteomes" id="UP000000851">
    <property type="component" value="Chromosome"/>
</dbReference>
<keyword evidence="3" id="KW-1185">Reference proteome</keyword>
<keyword evidence="1" id="KW-0812">Transmembrane</keyword>
<keyword evidence="1" id="KW-1133">Transmembrane helix</keyword>
<name>C7PY00_CATAD</name>
<dbReference type="HOGENOM" id="CLU_2680934_0_0_11"/>
<dbReference type="AlphaFoldDB" id="C7PY00"/>
<evidence type="ECO:0000256" key="1">
    <source>
        <dbReference type="SAM" id="Phobius"/>
    </source>
</evidence>
<reference evidence="2 3" key="1">
    <citation type="journal article" date="2009" name="Stand. Genomic Sci.">
        <title>Complete genome sequence of Catenulispora acidiphila type strain (ID 139908).</title>
        <authorList>
            <person name="Copeland A."/>
            <person name="Lapidus A."/>
            <person name="Glavina Del Rio T."/>
            <person name="Nolan M."/>
            <person name="Lucas S."/>
            <person name="Chen F."/>
            <person name="Tice H."/>
            <person name="Cheng J.F."/>
            <person name="Bruce D."/>
            <person name="Goodwin L."/>
            <person name="Pitluck S."/>
            <person name="Mikhailova N."/>
            <person name="Pati A."/>
            <person name="Ivanova N."/>
            <person name="Mavromatis K."/>
            <person name="Chen A."/>
            <person name="Palaniappan K."/>
            <person name="Chain P."/>
            <person name="Land M."/>
            <person name="Hauser L."/>
            <person name="Chang Y.J."/>
            <person name="Jeffries C.D."/>
            <person name="Chertkov O."/>
            <person name="Brettin T."/>
            <person name="Detter J.C."/>
            <person name="Han C."/>
            <person name="Ali Z."/>
            <person name="Tindall B.J."/>
            <person name="Goker M."/>
            <person name="Bristow J."/>
            <person name="Eisen J.A."/>
            <person name="Markowitz V."/>
            <person name="Hugenholtz P."/>
            <person name="Kyrpides N.C."/>
            <person name="Klenk H.P."/>
        </authorList>
    </citation>
    <scope>NUCLEOTIDE SEQUENCE [LARGE SCALE GENOMIC DNA]</scope>
    <source>
        <strain evidence="3">DSM 44928 / JCM 14897 / NBRC 102108 / NRRL B-24433 / ID139908</strain>
    </source>
</reference>
<dbReference type="RefSeq" id="WP_015793189.1">
    <property type="nucleotide sequence ID" value="NC_013131.1"/>
</dbReference>
<dbReference type="KEGG" id="cai:Caci_4598"/>
<keyword evidence="1" id="KW-0472">Membrane</keyword>
<dbReference type="InParanoid" id="C7PY00"/>
<evidence type="ECO:0000313" key="3">
    <source>
        <dbReference type="Proteomes" id="UP000000851"/>
    </source>
</evidence>